<dbReference type="EMBL" id="JAGIZQ010000003">
    <property type="protein sequence ID" value="KAH6636065.1"/>
    <property type="molecule type" value="Genomic_DNA"/>
</dbReference>
<name>A0ACB7PEH8_9PEZI</name>
<accession>A0ACB7PEH8</accession>
<organism evidence="1 2">
    <name type="scientific">Chaetomium tenue</name>
    <dbReference type="NCBI Taxonomy" id="1854479"/>
    <lineage>
        <taxon>Eukaryota</taxon>
        <taxon>Fungi</taxon>
        <taxon>Dikarya</taxon>
        <taxon>Ascomycota</taxon>
        <taxon>Pezizomycotina</taxon>
        <taxon>Sordariomycetes</taxon>
        <taxon>Sordariomycetidae</taxon>
        <taxon>Sordariales</taxon>
        <taxon>Chaetomiaceae</taxon>
        <taxon>Chaetomium</taxon>
    </lineage>
</organism>
<sequence>MSVATKNLYDLLGNDIEGDEPPAPPLRPVEKTSTHTVKRNTDGLAPSKGPVTTGNRRGGANVGGNEAAFRDRGAGRDSNRVKSTDEAPRGGRRGGFRGGRGGRREEGDRHPFRGALHSNSEKQAAQSWGANEGEAELKDEQAAAEIAQSEQKAEGEAAAEGELKEEEPEEKHITYDEYLVQQAEKKAALEAELQVRQPNEGVKDDKWKDFAPLAKDDEEELFPASGGKAKRERERKTKQFVELENRYIEPERTRGGRGGRGGERGDRGTRGDRGEFRGGRGRGDGARGRGRGAPRGESRGEFRGGRGGGRGQENKPINTNDEDAFPSLGGSK</sequence>
<dbReference type="Proteomes" id="UP000724584">
    <property type="component" value="Unassembled WGS sequence"/>
</dbReference>
<evidence type="ECO:0000313" key="2">
    <source>
        <dbReference type="Proteomes" id="UP000724584"/>
    </source>
</evidence>
<keyword evidence="2" id="KW-1185">Reference proteome</keyword>
<gene>
    <name evidence="1" type="ORF">F5144DRAFT_600834</name>
</gene>
<reference evidence="1 2" key="1">
    <citation type="journal article" date="2021" name="Nat. Commun.">
        <title>Genetic determinants of endophytism in the Arabidopsis root mycobiome.</title>
        <authorList>
            <person name="Mesny F."/>
            <person name="Miyauchi S."/>
            <person name="Thiergart T."/>
            <person name="Pickel B."/>
            <person name="Atanasova L."/>
            <person name="Karlsson M."/>
            <person name="Huettel B."/>
            <person name="Barry K.W."/>
            <person name="Haridas S."/>
            <person name="Chen C."/>
            <person name="Bauer D."/>
            <person name="Andreopoulos W."/>
            <person name="Pangilinan J."/>
            <person name="LaButti K."/>
            <person name="Riley R."/>
            <person name="Lipzen A."/>
            <person name="Clum A."/>
            <person name="Drula E."/>
            <person name="Henrissat B."/>
            <person name="Kohler A."/>
            <person name="Grigoriev I.V."/>
            <person name="Martin F.M."/>
            <person name="Hacquard S."/>
        </authorList>
    </citation>
    <scope>NUCLEOTIDE SEQUENCE [LARGE SCALE GENOMIC DNA]</scope>
    <source>
        <strain evidence="1 2">MPI-SDFR-AT-0079</strain>
    </source>
</reference>
<evidence type="ECO:0000313" key="1">
    <source>
        <dbReference type="EMBL" id="KAH6636065.1"/>
    </source>
</evidence>
<protein>
    <submittedName>
        <fullName evidence="1">Uncharacterized protein</fullName>
    </submittedName>
</protein>
<comment type="caution">
    <text evidence="1">The sequence shown here is derived from an EMBL/GenBank/DDBJ whole genome shotgun (WGS) entry which is preliminary data.</text>
</comment>
<proteinExistence type="predicted"/>